<gene>
    <name evidence="3" type="ORF">Purlil1_12445</name>
</gene>
<dbReference type="EMBL" id="JAWRVI010000104">
    <property type="protein sequence ID" value="KAK4077231.1"/>
    <property type="molecule type" value="Genomic_DNA"/>
</dbReference>
<sequence length="185" mass="20869">MCVKDDGPSWQANLARELGERAGCKDACKSNIQPSGQVEYRHEHTSARTCTDELFAMDEKRQSRASSTQGRELAGPEATRVVPAGMRDKGVSDAVWEQLERDKAGEVAKEEQFQRLQSTARDARDAARELILEEIKKEENERKRKEAIQEYLRVNGVCPVGYHWIQQCDGFPGARVKATSWQTTT</sequence>
<keyword evidence="1" id="KW-0175">Coiled coil</keyword>
<evidence type="ECO:0000256" key="2">
    <source>
        <dbReference type="SAM" id="MobiDB-lite"/>
    </source>
</evidence>
<proteinExistence type="predicted"/>
<keyword evidence="4" id="KW-1185">Reference proteome</keyword>
<feature type="coiled-coil region" evidence="1">
    <location>
        <begin position="113"/>
        <end position="148"/>
    </location>
</feature>
<dbReference type="Proteomes" id="UP001287286">
    <property type="component" value="Unassembled WGS sequence"/>
</dbReference>
<comment type="caution">
    <text evidence="3">The sequence shown here is derived from an EMBL/GenBank/DDBJ whole genome shotgun (WGS) entry which is preliminary data.</text>
</comment>
<reference evidence="3 4" key="1">
    <citation type="journal article" date="2024" name="Microbiol. Resour. Announc.">
        <title>Genome annotations for the ascomycete fungi Trichoderma harzianum, Trichoderma aggressivum, and Purpureocillium lilacinum.</title>
        <authorList>
            <person name="Beijen E.P.W."/>
            <person name="Ohm R.A."/>
        </authorList>
    </citation>
    <scope>NUCLEOTIDE SEQUENCE [LARGE SCALE GENOMIC DNA]</scope>
    <source>
        <strain evidence="3 4">CBS 150709</strain>
    </source>
</reference>
<evidence type="ECO:0000256" key="1">
    <source>
        <dbReference type="SAM" id="Coils"/>
    </source>
</evidence>
<protein>
    <submittedName>
        <fullName evidence="3">Uncharacterized protein</fullName>
    </submittedName>
</protein>
<name>A0ABR0BH07_PURLI</name>
<evidence type="ECO:0000313" key="3">
    <source>
        <dbReference type="EMBL" id="KAK4077231.1"/>
    </source>
</evidence>
<evidence type="ECO:0000313" key="4">
    <source>
        <dbReference type="Proteomes" id="UP001287286"/>
    </source>
</evidence>
<organism evidence="3 4">
    <name type="scientific">Purpureocillium lilacinum</name>
    <name type="common">Paecilomyces lilacinus</name>
    <dbReference type="NCBI Taxonomy" id="33203"/>
    <lineage>
        <taxon>Eukaryota</taxon>
        <taxon>Fungi</taxon>
        <taxon>Dikarya</taxon>
        <taxon>Ascomycota</taxon>
        <taxon>Pezizomycotina</taxon>
        <taxon>Sordariomycetes</taxon>
        <taxon>Hypocreomycetidae</taxon>
        <taxon>Hypocreales</taxon>
        <taxon>Ophiocordycipitaceae</taxon>
        <taxon>Purpureocillium</taxon>
    </lineage>
</organism>
<accession>A0ABR0BH07</accession>
<feature type="region of interest" description="Disordered" evidence="2">
    <location>
        <begin position="58"/>
        <end position="86"/>
    </location>
</feature>